<feature type="domain" description="ABM" evidence="1">
    <location>
        <begin position="11"/>
        <end position="100"/>
    </location>
</feature>
<dbReference type="Pfam" id="PF03992">
    <property type="entry name" value="ABM"/>
    <property type="match status" value="1"/>
</dbReference>
<dbReference type="EMBL" id="CP041036">
    <property type="protein sequence ID" value="QDE29924.1"/>
    <property type="molecule type" value="Genomic_DNA"/>
</dbReference>
<evidence type="ECO:0000259" key="1">
    <source>
        <dbReference type="PROSITE" id="PS51725"/>
    </source>
</evidence>
<dbReference type="InterPro" id="IPR050744">
    <property type="entry name" value="AI-2_Isomerase_LsrG"/>
</dbReference>
<reference evidence="2 3" key="1">
    <citation type="submission" date="2019-06" db="EMBL/GenBank/DDBJ databases">
        <title>The genome of Shewanella sp. SM1901.</title>
        <authorList>
            <person name="Cha Q."/>
        </authorList>
    </citation>
    <scope>NUCLEOTIDE SEQUENCE [LARGE SCALE GENOMIC DNA]</scope>
    <source>
        <strain evidence="2 3">SM1901</strain>
    </source>
</reference>
<gene>
    <name evidence="2" type="ORF">FH971_02420</name>
</gene>
<dbReference type="PANTHER" id="PTHR33336">
    <property type="entry name" value="QUINOL MONOOXYGENASE YGIN-RELATED"/>
    <property type="match status" value="1"/>
</dbReference>
<dbReference type="InterPro" id="IPR011008">
    <property type="entry name" value="Dimeric_a/b-barrel"/>
</dbReference>
<name>A0A4Y5YB48_9GAMM</name>
<keyword evidence="2" id="KW-0503">Monooxygenase</keyword>
<dbReference type="RefSeq" id="WP_140233215.1">
    <property type="nucleotide sequence ID" value="NZ_CP041036.1"/>
</dbReference>
<dbReference type="PROSITE" id="PS51725">
    <property type="entry name" value="ABM"/>
    <property type="match status" value="1"/>
</dbReference>
<dbReference type="PANTHER" id="PTHR33336:SF3">
    <property type="entry name" value="ABM DOMAIN-CONTAINING PROTEIN"/>
    <property type="match status" value="1"/>
</dbReference>
<accession>A0A4Y5YB48</accession>
<dbReference type="GO" id="GO:0004497">
    <property type="term" value="F:monooxygenase activity"/>
    <property type="evidence" value="ECO:0007669"/>
    <property type="project" value="UniProtKB-KW"/>
</dbReference>
<evidence type="ECO:0000313" key="2">
    <source>
        <dbReference type="EMBL" id="QDE29924.1"/>
    </source>
</evidence>
<dbReference type="KEGG" id="spol:FH971_02420"/>
<evidence type="ECO:0000313" key="3">
    <source>
        <dbReference type="Proteomes" id="UP000319809"/>
    </source>
</evidence>
<dbReference type="SUPFAM" id="SSF54909">
    <property type="entry name" value="Dimeric alpha+beta barrel"/>
    <property type="match status" value="1"/>
</dbReference>
<organism evidence="2 3">
    <name type="scientific">Shewanella polaris</name>
    <dbReference type="NCBI Taxonomy" id="2588449"/>
    <lineage>
        <taxon>Bacteria</taxon>
        <taxon>Pseudomonadati</taxon>
        <taxon>Pseudomonadota</taxon>
        <taxon>Gammaproteobacteria</taxon>
        <taxon>Alteromonadales</taxon>
        <taxon>Shewanellaceae</taxon>
        <taxon>Shewanella</taxon>
    </lineage>
</organism>
<dbReference type="Proteomes" id="UP000319809">
    <property type="component" value="Chromosome"/>
</dbReference>
<protein>
    <submittedName>
        <fullName evidence="2">Antibiotic biosynthesis monooxygenase</fullName>
    </submittedName>
</protein>
<dbReference type="InterPro" id="IPR007138">
    <property type="entry name" value="ABM_dom"/>
</dbReference>
<sequence>MPDYTINTQQIVCVAQFVAKAGKRDALIAVLASLVPDTRCELGCIRYELNVSIEDDNKVAFVEKFASREAFDQHCAKDAIAHYFHNVMPELVESHHVEVFNQVIA</sequence>
<dbReference type="Gene3D" id="3.30.70.100">
    <property type="match status" value="1"/>
</dbReference>
<keyword evidence="2" id="KW-0560">Oxidoreductase</keyword>
<keyword evidence="3" id="KW-1185">Reference proteome</keyword>
<proteinExistence type="predicted"/>
<dbReference type="GO" id="GO:0005829">
    <property type="term" value="C:cytosol"/>
    <property type="evidence" value="ECO:0007669"/>
    <property type="project" value="TreeGrafter"/>
</dbReference>
<dbReference type="AlphaFoldDB" id="A0A4Y5YB48"/>